<dbReference type="InterPro" id="IPR001223">
    <property type="entry name" value="Glyco_hydro18_cat"/>
</dbReference>
<sequence length="588" mass="64810">MKKDSSWALVCSLLLRAVSAIGSSGECALATTTTVYLPTTIYVFAPNITSNQEGISCVATSSSITISPPTSSSIETTNVISTPTSTPAVSTSSSSLGTTISSTGVTSISNSPTVPSNGSSITKSCTPTNSGLPTPTSIGGLPPPPPPPASGPFRGYKNAVYFTNWGISQENYLPQRLPVDDLSHVLYAFADITPNGTIISADPVVDLDQKYPDDNHWEKGHNAYGAVKQLYIHKKWNRQLKVLLSVGGGQYSHKFAAATSTEMRRQTFAKSAVKLVTDWGFDGIDIDWEYPTNEVEKERLVKLVAACRAAFDRYSFHNHVAYRFLVTVASPAGPSNLLPEAKVAYRGHKCACWECAELPKLILEKWKFVDLPRMDRYVDIWGLEGYLRPMALTFRLRHLMSYDYSGSWYPKSGHQANVFANKENEASTPLNTDDAVRYYKSQSIQGRKIMIGSPLYGRSFNGTLGLGQNYTSLGSGGPQPGVWYYKDLPKAGAQEEFDDVAKATYSYDAKARELVTYDNVRSTEYKARYVRNRELGGAFFWEASGDRVGHGSLVKTMYRTLDWLERTPNNLRYPTSQYMNIRRGMPGA</sequence>
<dbReference type="GO" id="GO:0006032">
    <property type="term" value="P:chitin catabolic process"/>
    <property type="evidence" value="ECO:0007669"/>
    <property type="project" value="UniProtKB-KW"/>
</dbReference>
<feature type="compositionally biased region" description="Low complexity" evidence="12">
    <location>
        <begin position="102"/>
        <end position="112"/>
    </location>
</feature>
<dbReference type="CDD" id="cd06548">
    <property type="entry name" value="GH18_chitinase"/>
    <property type="match status" value="1"/>
</dbReference>
<dbReference type="Pfam" id="PF00704">
    <property type="entry name" value="Glyco_hydro_18"/>
    <property type="match status" value="2"/>
</dbReference>
<feature type="chain" id="PRO_5042847750" description="chitinase" evidence="13">
    <location>
        <begin position="21"/>
        <end position="588"/>
    </location>
</feature>
<keyword evidence="16" id="KW-1185">Reference proteome</keyword>
<comment type="catalytic activity">
    <reaction evidence="1">
        <text>Random endo-hydrolysis of N-acetyl-beta-D-glucosaminide (1-&gt;4)-beta-linkages in chitin and chitodextrins.</text>
        <dbReference type="EC" id="3.2.1.14"/>
    </reaction>
</comment>
<evidence type="ECO:0000256" key="2">
    <source>
        <dbReference type="ARBA" id="ARBA00004613"/>
    </source>
</evidence>
<evidence type="ECO:0000256" key="12">
    <source>
        <dbReference type="SAM" id="MobiDB-lite"/>
    </source>
</evidence>
<dbReference type="InterPro" id="IPR017853">
    <property type="entry name" value="GH"/>
</dbReference>
<evidence type="ECO:0000313" key="16">
    <source>
        <dbReference type="Proteomes" id="UP001305414"/>
    </source>
</evidence>
<evidence type="ECO:0000256" key="3">
    <source>
        <dbReference type="ARBA" id="ARBA00008682"/>
    </source>
</evidence>
<keyword evidence="8" id="KW-0119">Carbohydrate metabolism</keyword>
<evidence type="ECO:0000256" key="6">
    <source>
        <dbReference type="ARBA" id="ARBA00022801"/>
    </source>
</evidence>
<feature type="domain" description="GH18" evidence="14">
    <location>
        <begin position="156"/>
        <end position="564"/>
    </location>
</feature>
<feature type="signal peptide" evidence="13">
    <location>
        <begin position="1"/>
        <end position="20"/>
    </location>
</feature>
<dbReference type="GO" id="GO:0008843">
    <property type="term" value="F:endochitinase activity"/>
    <property type="evidence" value="ECO:0007669"/>
    <property type="project" value="UniProtKB-EC"/>
</dbReference>
<dbReference type="GO" id="GO:0000272">
    <property type="term" value="P:polysaccharide catabolic process"/>
    <property type="evidence" value="ECO:0007669"/>
    <property type="project" value="UniProtKB-KW"/>
</dbReference>
<dbReference type="InterPro" id="IPR011583">
    <property type="entry name" value="Chitinase_II/V-like_cat"/>
</dbReference>
<proteinExistence type="inferred from homology"/>
<evidence type="ECO:0000256" key="8">
    <source>
        <dbReference type="ARBA" id="ARBA00023277"/>
    </source>
</evidence>
<dbReference type="PROSITE" id="PS01095">
    <property type="entry name" value="GH18_1"/>
    <property type="match status" value="1"/>
</dbReference>
<evidence type="ECO:0000313" key="15">
    <source>
        <dbReference type="EMBL" id="KAK5624758.1"/>
    </source>
</evidence>
<keyword evidence="13" id="KW-0732">Signal</keyword>
<dbReference type="Gene3D" id="3.10.50.10">
    <property type="match status" value="1"/>
</dbReference>
<dbReference type="InterPro" id="IPR029070">
    <property type="entry name" value="Chitinase_insertion_sf"/>
</dbReference>
<accession>A0AAN7Z2J5</accession>
<keyword evidence="5" id="KW-0964">Secreted</keyword>
<evidence type="ECO:0000256" key="7">
    <source>
        <dbReference type="ARBA" id="ARBA00023024"/>
    </source>
</evidence>
<evidence type="ECO:0000256" key="11">
    <source>
        <dbReference type="RuleBase" id="RU000489"/>
    </source>
</evidence>
<dbReference type="InterPro" id="IPR001579">
    <property type="entry name" value="Glyco_hydro_18_chit_AS"/>
</dbReference>
<keyword evidence="9 11" id="KW-0326">Glycosidase</keyword>
<comment type="subcellular location">
    <subcellularLocation>
        <location evidence="2">Secreted</location>
    </subcellularLocation>
</comment>
<evidence type="ECO:0000256" key="13">
    <source>
        <dbReference type="SAM" id="SignalP"/>
    </source>
</evidence>
<dbReference type="EMBL" id="JAWHQM010000001">
    <property type="protein sequence ID" value="KAK5624758.1"/>
    <property type="molecule type" value="Genomic_DNA"/>
</dbReference>
<dbReference type="SMART" id="SM00636">
    <property type="entry name" value="Glyco_18"/>
    <property type="match status" value="1"/>
</dbReference>
<evidence type="ECO:0000259" key="14">
    <source>
        <dbReference type="PROSITE" id="PS51910"/>
    </source>
</evidence>
<dbReference type="GO" id="GO:0005576">
    <property type="term" value="C:extracellular region"/>
    <property type="evidence" value="ECO:0007669"/>
    <property type="project" value="UniProtKB-SubCell"/>
</dbReference>
<feature type="region of interest" description="Disordered" evidence="12">
    <location>
        <begin position="102"/>
        <end position="149"/>
    </location>
</feature>
<evidence type="ECO:0000256" key="1">
    <source>
        <dbReference type="ARBA" id="ARBA00000822"/>
    </source>
</evidence>
<keyword evidence="6 11" id="KW-0378">Hydrolase</keyword>
<evidence type="ECO:0000256" key="9">
    <source>
        <dbReference type="ARBA" id="ARBA00023295"/>
    </source>
</evidence>
<dbReference type="SUPFAM" id="SSF51445">
    <property type="entry name" value="(Trans)glycosidases"/>
    <property type="match status" value="1"/>
</dbReference>
<dbReference type="EC" id="3.2.1.14" evidence="4"/>
<gene>
    <name evidence="15" type="ORF">RRF57_000476</name>
</gene>
<dbReference type="InterPro" id="IPR050314">
    <property type="entry name" value="Glycosyl_Hydrlase_18"/>
</dbReference>
<dbReference type="PROSITE" id="PS51910">
    <property type="entry name" value="GH18_2"/>
    <property type="match status" value="1"/>
</dbReference>
<feature type="compositionally biased region" description="Polar residues" evidence="12">
    <location>
        <begin position="113"/>
        <end position="130"/>
    </location>
</feature>
<reference evidence="15 16" key="1">
    <citation type="submission" date="2023-10" db="EMBL/GenBank/DDBJ databases">
        <title>Draft genome sequence of Xylaria bambusicola isolate GMP-LS, the root and basal stem rot pathogen of sugarcane in Indonesia.</title>
        <authorList>
            <person name="Selvaraj P."/>
            <person name="Muralishankar V."/>
            <person name="Muruganantham S."/>
            <person name="Sp S."/>
            <person name="Haryani S."/>
            <person name="Lau K.J.X."/>
            <person name="Naqvi N.I."/>
        </authorList>
    </citation>
    <scope>NUCLEOTIDE SEQUENCE [LARGE SCALE GENOMIC DNA]</scope>
    <source>
        <strain evidence="15">GMP-LS</strain>
    </source>
</reference>
<keyword evidence="7" id="KW-0146">Chitin degradation</keyword>
<dbReference type="Proteomes" id="UP001305414">
    <property type="component" value="Unassembled WGS sequence"/>
</dbReference>
<dbReference type="PANTHER" id="PTHR11177:SF384">
    <property type="entry name" value="CHITINASE"/>
    <property type="match status" value="1"/>
</dbReference>
<comment type="caution">
    <text evidence="15">The sequence shown here is derived from an EMBL/GenBank/DDBJ whole genome shotgun (WGS) entry which is preliminary data.</text>
</comment>
<organism evidence="15 16">
    <name type="scientific">Xylaria bambusicola</name>
    <dbReference type="NCBI Taxonomy" id="326684"/>
    <lineage>
        <taxon>Eukaryota</taxon>
        <taxon>Fungi</taxon>
        <taxon>Dikarya</taxon>
        <taxon>Ascomycota</taxon>
        <taxon>Pezizomycotina</taxon>
        <taxon>Sordariomycetes</taxon>
        <taxon>Xylariomycetidae</taxon>
        <taxon>Xylariales</taxon>
        <taxon>Xylariaceae</taxon>
        <taxon>Xylaria</taxon>
    </lineage>
</organism>
<dbReference type="PANTHER" id="PTHR11177">
    <property type="entry name" value="CHITINASE"/>
    <property type="match status" value="1"/>
</dbReference>
<comment type="similarity">
    <text evidence="3">Belongs to the glycosyl hydrolase 18 family. Chitinase class V subfamily.</text>
</comment>
<evidence type="ECO:0000256" key="10">
    <source>
        <dbReference type="ARBA" id="ARBA00023326"/>
    </source>
</evidence>
<name>A0AAN7Z2J5_9PEZI</name>
<protein>
    <recommendedName>
        <fullName evidence="4">chitinase</fullName>
        <ecNumber evidence="4">3.2.1.14</ecNumber>
    </recommendedName>
</protein>
<dbReference type="Gene3D" id="3.20.20.80">
    <property type="entry name" value="Glycosidases"/>
    <property type="match status" value="2"/>
</dbReference>
<dbReference type="GO" id="GO:0008061">
    <property type="term" value="F:chitin binding"/>
    <property type="evidence" value="ECO:0007669"/>
    <property type="project" value="InterPro"/>
</dbReference>
<keyword evidence="10" id="KW-0624">Polysaccharide degradation</keyword>
<dbReference type="SUPFAM" id="SSF54556">
    <property type="entry name" value="Chitinase insertion domain"/>
    <property type="match status" value="1"/>
</dbReference>
<evidence type="ECO:0000256" key="4">
    <source>
        <dbReference type="ARBA" id="ARBA00012729"/>
    </source>
</evidence>
<evidence type="ECO:0000256" key="5">
    <source>
        <dbReference type="ARBA" id="ARBA00022525"/>
    </source>
</evidence>
<feature type="compositionally biased region" description="Low complexity" evidence="12">
    <location>
        <begin position="131"/>
        <end position="140"/>
    </location>
</feature>
<dbReference type="AlphaFoldDB" id="A0AAN7Z2J5"/>